<dbReference type="Gene3D" id="3.40.50.300">
    <property type="entry name" value="P-loop containing nucleotide triphosphate hydrolases"/>
    <property type="match status" value="2"/>
</dbReference>
<feature type="domain" description="ABC transporter" evidence="11">
    <location>
        <begin position="275"/>
        <end position="521"/>
    </location>
</feature>
<evidence type="ECO:0000256" key="6">
    <source>
        <dbReference type="ARBA" id="ARBA00022737"/>
    </source>
</evidence>
<accession>A0A0F0L1W4</accession>
<dbReference type="PANTHER" id="PTHR43790:SF3">
    <property type="entry name" value="D-ALLOSE IMPORT ATP-BINDING PROTEIN ALSA-RELATED"/>
    <property type="match status" value="1"/>
</dbReference>
<gene>
    <name evidence="12" type="primary">mglA_1</name>
    <name evidence="12" type="ORF">RN51_00038</name>
</gene>
<evidence type="ECO:0000256" key="7">
    <source>
        <dbReference type="ARBA" id="ARBA00022741"/>
    </source>
</evidence>
<feature type="domain" description="ABC transporter" evidence="11">
    <location>
        <begin position="29"/>
        <end position="264"/>
    </location>
</feature>
<dbReference type="SUPFAM" id="SSF52540">
    <property type="entry name" value="P-loop containing nucleoside triphosphate hydrolases"/>
    <property type="match status" value="2"/>
</dbReference>
<keyword evidence="12" id="KW-0378">Hydrolase</keyword>
<keyword evidence="10" id="KW-0472">Membrane</keyword>
<dbReference type="PROSITE" id="PS50893">
    <property type="entry name" value="ABC_TRANSPORTER_2"/>
    <property type="match status" value="2"/>
</dbReference>
<dbReference type="FunFam" id="3.40.50.300:FF:000126">
    <property type="entry name" value="Galactose/methyl galactoside import ATP-binding protein MglA"/>
    <property type="match status" value="1"/>
</dbReference>
<dbReference type="PANTHER" id="PTHR43790">
    <property type="entry name" value="CARBOHYDRATE TRANSPORT ATP-BINDING PROTEIN MG119-RELATED"/>
    <property type="match status" value="1"/>
</dbReference>
<dbReference type="GO" id="GO:0016887">
    <property type="term" value="F:ATP hydrolysis activity"/>
    <property type="evidence" value="ECO:0007669"/>
    <property type="project" value="InterPro"/>
</dbReference>
<comment type="subcellular location">
    <subcellularLocation>
        <location evidence="2">Cell inner membrane</location>
    </subcellularLocation>
    <subcellularLocation>
        <location evidence="1">Cell membrane</location>
        <topology evidence="1">Peripheral membrane protein</topology>
    </subcellularLocation>
</comment>
<dbReference type="InterPro" id="IPR003593">
    <property type="entry name" value="AAA+_ATPase"/>
</dbReference>
<dbReference type="GO" id="GO:0005524">
    <property type="term" value="F:ATP binding"/>
    <property type="evidence" value="ECO:0007669"/>
    <property type="project" value="UniProtKB-KW"/>
</dbReference>
<comment type="caution">
    <text evidence="12">The sequence shown here is derived from an EMBL/GenBank/DDBJ whole genome shotgun (WGS) entry which is preliminary data.</text>
</comment>
<protein>
    <submittedName>
        <fullName evidence="12">Galactose/methyl galactoside import ATP-binding protein MglA</fullName>
        <ecNumber evidence="12">3.6.3.17</ecNumber>
    </submittedName>
</protein>
<dbReference type="CDD" id="cd03215">
    <property type="entry name" value="ABC_Carb_Monos_II"/>
    <property type="match status" value="1"/>
</dbReference>
<dbReference type="InterPro" id="IPR003439">
    <property type="entry name" value="ABC_transporter-like_ATP-bd"/>
</dbReference>
<evidence type="ECO:0000259" key="11">
    <source>
        <dbReference type="PROSITE" id="PS50893"/>
    </source>
</evidence>
<dbReference type="InterPro" id="IPR027417">
    <property type="entry name" value="P-loop_NTPase"/>
</dbReference>
<keyword evidence="8 12" id="KW-0067">ATP-binding</keyword>
<dbReference type="PATRIC" id="fig|82380.10.peg.36"/>
<dbReference type="Proteomes" id="UP000033725">
    <property type="component" value="Unassembled WGS sequence"/>
</dbReference>
<dbReference type="CDD" id="cd03216">
    <property type="entry name" value="ABC_Carb_Monos_I"/>
    <property type="match status" value="1"/>
</dbReference>
<evidence type="ECO:0000256" key="9">
    <source>
        <dbReference type="ARBA" id="ARBA00022967"/>
    </source>
</evidence>
<keyword evidence="4" id="KW-1003">Cell membrane</keyword>
<dbReference type="SMART" id="SM00382">
    <property type="entry name" value="AAA"/>
    <property type="match status" value="2"/>
</dbReference>
<dbReference type="GO" id="GO:0015749">
    <property type="term" value="P:monosaccharide transmembrane transport"/>
    <property type="evidence" value="ECO:0007669"/>
    <property type="project" value="UniProtKB-ARBA"/>
</dbReference>
<dbReference type="EC" id="3.6.3.17" evidence="12"/>
<keyword evidence="9" id="KW-1278">Translocase</keyword>
<keyword evidence="5" id="KW-0762">Sugar transport</keyword>
<dbReference type="EMBL" id="JYIV01000005">
    <property type="protein sequence ID" value="KJL27123.1"/>
    <property type="molecule type" value="Genomic_DNA"/>
</dbReference>
<evidence type="ECO:0000313" key="12">
    <source>
        <dbReference type="EMBL" id="KJL27123.1"/>
    </source>
</evidence>
<dbReference type="InterPro" id="IPR017871">
    <property type="entry name" value="ABC_transporter-like_CS"/>
</dbReference>
<evidence type="ECO:0000256" key="3">
    <source>
        <dbReference type="ARBA" id="ARBA00022448"/>
    </source>
</evidence>
<organism evidence="12 13">
    <name type="scientific">Microbacterium oxydans</name>
    <dbReference type="NCBI Taxonomy" id="82380"/>
    <lineage>
        <taxon>Bacteria</taxon>
        <taxon>Bacillati</taxon>
        <taxon>Actinomycetota</taxon>
        <taxon>Actinomycetes</taxon>
        <taxon>Micrococcales</taxon>
        <taxon>Microbacteriaceae</taxon>
        <taxon>Microbacterium</taxon>
    </lineage>
</organism>
<dbReference type="AlphaFoldDB" id="A0A0F0L1W4"/>
<dbReference type="Pfam" id="PF00005">
    <property type="entry name" value="ABC_tran"/>
    <property type="match status" value="2"/>
</dbReference>
<evidence type="ECO:0000256" key="8">
    <source>
        <dbReference type="ARBA" id="ARBA00022840"/>
    </source>
</evidence>
<proteinExistence type="predicted"/>
<evidence type="ECO:0000256" key="10">
    <source>
        <dbReference type="ARBA" id="ARBA00023136"/>
    </source>
</evidence>
<name>A0A0F0L1W4_9MICO</name>
<keyword evidence="3" id="KW-0813">Transport</keyword>
<evidence type="ECO:0000256" key="2">
    <source>
        <dbReference type="ARBA" id="ARBA00004533"/>
    </source>
</evidence>
<keyword evidence="7" id="KW-0547">Nucleotide-binding</keyword>
<evidence type="ECO:0000313" key="13">
    <source>
        <dbReference type="Proteomes" id="UP000033725"/>
    </source>
</evidence>
<evidence type="ECO:0000256" key="5">
    <source>
        <dbReference type="ARBA" id="ARBA00022597"/>
    </source>
</evidence>
<evidence type="ECO:0000256" key="4">
    <source>
        <dbReference type="ARBA" id="ARBA00022475"/>
    </source>
</evidence>
<dbReference type="InterPro" id="IPR050107">
    <property type="entry name" value="ABC_carbohydrate_import_ATPase"/>
</dbReference>
<dbReference type="PROSITE" id="PS00211">
    <property type="entry name" value="ABC_TRANSPORTER_1"/>
    <property type="match status" value="1"/>
</dbReference>
<reference evidence="12 13" key="1">
    <citation type="submission" date="2015-02" db="EMBL/GenBank/DDBJ databases">
        <title>Draft genome sequences of ten Microbacterium spp. with emphasis on heavy metal contaminated environments.</title>
        <authorList>
            <person name="Corretto E."/>
        </authorList>
    </citation>
    <scope>NUCLEOTIDE SEQUENCE [LARGE SCALE GENOMIC DNA]</scope>
    <source>
        <strain evidence="12 13">BEL163</strain>
    </source>
</reference>
<dbReference type="FunFam" id="3.40.50.300:FF:000127">
    <property type="entry name" value="Ribose import ATP-binding protein RbsA"/>
    <property type="match status" value="1"/>
</dbReference>
<keyword evidence="6" id="KW-0677">Repeat</keyword>
<evidence type="ECO:0000256" key="1">
    <source>
        <dbReference type="ARBA" id="ARBA00004202"/>
    </source>
</evidence>
<sequence length="523" mass="57381">MIRCLRRNDPLSSEQTFKEAGERMSGPILRVEGISKGFPGVQALKDVHLEVHAGEVLVLVGENGAGKSTLMKILSGIYTKDEGTITFEGQEVELTSPLQAQELGITIIHQELNLMPDLTVAQNIYVGREPTTGPFLSERKLNAQTADLLQRLDIHLNPRQLVGELTVAEQQMVEIAKALSFNAKVLIMDEPTSALTDTEVETLFVLIEQLKARGTGIVYISHRMDELRRLADRVTVLRDGTYIGSLDRSEITIPTIIEMMVGRVIDEGTRPQAREHTNDPIVLDVQGLSTKGLLKDVSFQLHKGEILGFAGLMGAGRTETARAVIGADHRDGGTIAIDGRAVKIAQPADAVQHGVGYLSEDRKLLGLMLEQDVTFNTVLASLGSYANAIGWMGDSKAKNRTKEYVQQLRVKTPSVNQVVKLLSGGNQQKVVIARWLMRDCDILIFDEPTRGIDVGAKEEIYRLMQQLADAGKSIIVISSELPEILRVANRIAVFANGRITGTLRNEEASQEKIMQLAAHGEED</sequence>
<dbReference type="GO" id="GO:0005886">
    <property type="term" value="C:plasma membrane"/>
    <property type="evidence" value="ECO:0007669"/>
    <property type="project" value="UniProtKB-SubCell"/>
</dbReference>